<keyword evidence="3" id="KW-1185">Reference proteome</keyword>
<reference evidence="3" key="1">
    <citation type="journal article" date="2017" name="Cell">
        <title>Insights into land plant evolution garnered from the Marchantia polymorpha genome.</title>
        <authorList>
            <person name="Bowman J.L."/>
            <person name="Kohchi T."/>
            <person name="Yamato K.T."/>
            <person name="Jenkins J."/>
            <person name="Shu S."/>
            <person name="Ishizaki K."/>
            <person name="Yamaoka S."/>
            <person name="Nishihama R."/>
            <person name="Nakamura Y."/>
            <person name="Berger F."/>
            <person name="Adam C."/>
            <person name="Aki S.S."/>
            <person name="Althoff F."/>
            <person name="Araki T."/>
            <person name="Arteaga-Vazquez M.A."/>
            <person name="Balasubrmanian S."/>
            <person name="Barry K."/>
            <person name="Bauer D."/>
            <person name="Boehm C.R."/>
            <person name="Briginshaw L."/>
            <person name="Caballero-Perez J."/>
            <person name="Catarino B."/>
            <person name="Chen F."/>
            <person name="Chiyoda S."/>
            <person name="Chovatia M."/>
            <person name="Davies K.M."/>
            <person name="Delmans M."/>
            <person name="Demura T."/>
            <person name="Dierschke T."/>
            <person name="Dolan L."/>
            <person name="Dorantes-Acosta A.E."/>
            <person name="Eklund D.M."/>
            <person name="Florent S.N."/>
            <person name="Flores-Sandoval E."/>
            <person name="Fujiyama A."/>
            <person name="Fukuzawa H."/>
            <person name="Galik B."/>
            <person name="Grimanelli D."/>
            <person name="Grimwood J."/>
            <person name="Grossniklaus U."/>
            <person name="Hamada T."/>
            <person name="Haseloff J."/>
            <person name="Hetherington A.J."/>
            <person name="Higo A."/>
            <person name="Hirakawa Y."/>
            <person name="Hundley H.N."/>
            <person name="Ikeda Y."/>
            <person name="Inoue K."/>
            <person name="Inoue S.I."/>
            <person name="Ishida S."/>
            <person name="Jia Q."/>
            <person name="Kakita M."/>
            <person name="Kanazawa T."/>
            <person name="Kawai Y."/>
            <person name="Kawashima T."/>
            <person name="Kennedy M."/>
            <person name="Kinose K."/>
            <person name="Kinoshita T."/>
            <person name="Kohara Y."/>
            <person name="Koide E."/>
            <person name="Komatsu K."/>
            <person name="Kopischke S."/>
            <person name="Kubo M."/>
            <person name="Kyozuka J."/>
            <person name="Lagercrantz U."/>
            <person name="Lin S.S."/>
            <person name="Lindquist E."/>
            <person name="Lipzen A.M."/>
            <person name="Lu C.W."/>
            <person name="De Luna E."/>
            <person name="Martienssen R.A."/>
            <person name="Minamino N."/>
            <person name="Mizutani M."/>
            <person name="Mizutani M."/>
            <person name="Mochizuki N."/>
            <person name="Monte I."/>
            <person name="Mosher R."/>
            <person name="Nagasaki H."/>
            <person name="Nakagami H."/>
            <person name="Naramoto S."/>
            <person name="Nishitani K."/>
            <person name="Ohtani M."/>
            <person name="Okamoto T."/>
            <person name="Okumura M."/>
            <person name="Phillips J."/>
            <person name="Pollak B."/>
            <person name="Reinders A."/>
            <person name="Rovekamp M."/>
            <person name="Sano R."/>
            <person name="Sawa S."/>
            <person name="Schmid M.W."/>
            <person name="Shirakawa M."/>
            <person name="Solano R."/>
            <person name="Spunde A."/>
            <person name="Suetsugu N."/>
            <person name="Sugano S."/>
            <person name="Sugiyama A."/>
            <person name="Sun R."/>
            <person name="Suzuki Y."/>
            <person name="Takenaka M."/>
            <person name="Takezawa D."/>
            <person name="Tomogane H."/>
            <person name="Tsuzuki M."/>
            <person name="Ueda T."/>
            <person name="Umeda M."/>
            <person name="Ward J.M."/>
            <person name="Watanabe Y."/>
            <person name="Yazaki K."/>
            <person name="Yokoyama R."/>
            <person name="Yoshitake Y."/>
            <person name="Yotsui I."/>
            <person name="Zachgo S."/>
            <person name="Schmutz J."/>
        </authorList>
    </citation>
    <scope>NUCLEOTIDE SEQUENCE [LARGE SCALE GENOMIC DNA]</scope>
    <source>
        <strain evidence="3">Tak-1</strain>
    </source>
</reference>
<dbReference type="InterPro" id="IPR037197">
    <property type="entry name" value="WWE_dom_sf"/>
</dbReference>
<dbReference type="Proteomes" id="UP000244005">
    <property type="component" value="Unassembled WGS sequence"/>
</dbReference>
<dbReference type="OrthoDB" id="2012651at2759"/>
<dbReference type="Gene3D" id="3.30.720.50">
    <property type="match status" value="1"/>
</dbReference>
<proteinExistence type="predicted"/>
<evidence type="ECO:0000313" key="2">
    <source>
        <dbReference type="EMBL" id="PTQ38755.1"/>
    </source>
</evidence>
<dbReference type="AlphaFoldDB" id="A0A2R6WY36"/>
<dbReference type="Gramene" id="Mp3g19880.1">
    <property type="protein sequence ID" value="Mp3g19880.1.cds"/>
    <property type="gene ID" value="Mp3g19880"/>
</dbReference>
<evidence type="ECO:0000259" key="1">
    <source>
        <dbReference type="Pfam" id="PF02825"/>
    </source>
</evidence>
<evidence type="ECO:0000313" key="3">
    <source>
        <dbReference type="Proteomes" id="UP000244005"/>
    </source>
</evidence>
<feature type="domain" description="WWE" evidence="1">
    <location>
        <begin position="15"/>
        <end position="82"/>
    </location>
</feature>
<gene>
    <name evidence="2" type="ORF">MARPO_0049s0046</name>
</gene>
<dbReference type="EMBL" id="KZ772721">
    <property type="protein sequence ID" value="PTQ38755.1"/>
    <property type="molecule type" value="Genomic_DNA"/>
</dbReference>
<protein>
    <recommendedName>
        <fullName evidence="1">WWE domain-containing protein</fullName>
    </recommendedName>
</protein>
<sequence>MCILQPCADPQEEGVWWRDDTSWKKYESALQSQIRNGVSSGLKAIDLGTIKSSVHPNGARYTVNLQKMEQVAVSSGQIRPIKIIDRQAVQAVVKKTPPQLTMAPPPPPQQRNPAIVHYKDSSGVLKQYDQDIATALLRAIVSSQRSLLITSSRTGKNFYFDIPNMTQCFIDEDGSELDELPVQVVIEVPWDPQAMVSLFRKSEGVMIRKVLSLTLEQYRSNHYLDATLPVQASPRKIISKDLNLDIKPGHPLYEGFLDVLHFTVMAVPEAIESFISRAAATPSRSGDELPVVRTVFKPAPRKVSKSSDPSSKEVSTFWCDMAAPLAAAHALVYGTAVQLRVMAYLIITPPAELKRRKISSCQSDVVRINPEHCLSLALLNVSG</sequence>
<dbReference type="SUPFAM" id="SSF117839">
    <property type="entry name" value="WWE domain"/>
    <property type="match status" value="1"/>
</dbReference>
<dbReference type="Pfam" id="PF02825">
    <property type="entry name" value="WWE"/>
    <property type="match status" value="1"/>
</dbReference>
<dbReference type="InterPro" id="IPR004170">
    <property type="entry name" value="WWE_dom"/>
</dbReference>
<organism evidence="2 3">
    <name type="scientific">Marchantia polymorpha</name>
    <name type="common">Common liverwort</name>
    <name type="synonym">Marchantia aquatica</name>
    <dbReference type="NCBI Taxonomy" id="3197"/>
    <lineage>
        <taxon>Eukaryota</taxon>
        <taxon>Viridiplantae</taxon>
        <taxon>Streptophyta</taxon>
        <taxon>Embryophyta</taxon>
        <taxon>Marchantiophyta</taxon>
        <taxon>Marchantiopsida</taxon>
        <taxon>Marchantiidae</taxon>
        <taxon>Marchantiales</taxon>
        <taxon>Marchantiaceae</taxon>
        <taxon>Marchantia</taxon>
    </lineage>
</organism>
<accession>A0A2R6WY36</accession>
<name>A0A2R6WY36_MARPO</name>